<dbReference type="Proteomes" id="UP000050277">
    <property type="component" value="Unassembled WGS sequence"/>
</dbReference>
<dbReference type="PATRIC" id="fig|70996.4.peg.3309"/>
<organism evidence="2 3">
    <name type="scientific">Herpetosiphon geysericola</name>
    <dbReference type="NCBI Taxonomy" id="70996"/>
    <lineage>
        <taxon>Bacteria</taxon>
        <taxon>Bacillati</taxon>
        <taxon>Chloroflexota</taxon>
        <taxon>Chloroflexia</taxon>
        <taxon>Herpetosiphonales</taxon>
        <taxon>Herpetosiphonaceae</taxon>
        <taxon>Herpetosiphon</taxon>
    </lineage>
</organism>
<reference evidence="2 3" key="1">
    <citation type="submission" date="2015-07" db="EMBL/GenBank/DDBJ databases">
        <title>Whole genome sequence of Herpetosiphon geysericola DSM 7119.</title>
        <authorList>
            <person name="Hemp J."/>
            <person name="Ward L.M."/>
            <person name="Pace L.A."/>
            <person name="Fischer W.W."/>
        </authorList>
    </citation>
    <scope>NUCLEOTIDE SEQUENCE [LARGE SCALE GENOMIC DNA]</scope>
    <source>
        <strain evidence="2 3">DSM 7119</strain>
    </source>
</reference>
<name>A0A0P6YRN9_9CHLR</name>
<keyword evidence="1" id="KW-1133">Transmembrane helix</keyword>
<keyword evidence="1" id="KW-0472">Membrane</keyword>
<keyword evidence="1" id="KW-0812">Transmembrane</keyword>
<comment type="caution">
    <text evidence="2">The sequence shown here is derived from an EMBL/GenBank/DDBJ whole genome shotgun (WGS) entry which is preliminary data.</text>
</comment>
<evidence type="ECO:0000313" key="2">
    <source>
        <dbReference type="EMBL" id="KPL85909.1"/>
    </source>
</evidence>
<evidence type="ECO:0008006" key="4">
    <source>
        <dbReference type="Google" id="ProtNLM"/>
    </source>
</evidence>
<dbReference type="EMBL" id="LGKP01000022">
    <property type="protein sequence ID" value="KPL85909.1"/>
    <property type="molecule type" value="Genomic_DNA"/>
</dbReference>
<dbReference type="RefSeq" id="WP_054534972.1">
    <property type="nucleotide sequence ID" value="NZ_LGKP01000022.1"/>
</dbReference>
<dbReference type="AlphaFoldDB" id="A0A0P6YRN9"/>
<proteinExistence type="predicted"/>
<gene>
    <name evidence="2" type="ORF">SE18_13430</name>
</gene>
<sequence>MIVDLSTRLDCAASTAIEHVTTSRLLEYVAKPLVRFVPKQPRQLPTIWHDGTYWVELRLFGLIPCGKQAIVISHPQQHPFTLRDNGYSRLIKRWDHTIEVAVEGTSTRYRDHLIVEAGWLTPIIWFFAQVFYRHRQRRWRRLAAKRFRYE</sequence>
<accession>A0A0P6YRN9</accession>
<dbReference type="STRING" id="70996.SE18_13430"/>
<evidence type="ECO:0000313" key="3">
    <source>
        <dbReference type="Proteomes" id="UP000050277"/>
    </source>
</evidence>
<protein>
    <recommendedName>
        <fullName evidence="4">Ligand-binding SRPBCC domain-containing protein</fullName>
    </recommendedName>
</protein>
<evidence type="ECO:0000256" key="1">
    <source>
        <dbReference type="SAM" id="Phobius"/>
    </source>
</evidence>
<dbReference type="OrthoDB" id="7428016at2"/>
<keyword evidence="3" id="KW-1185">Reference proteome</keyword>
<feature type="transmembrane region" description="Helical" evidence="1">
    <location>
        <begin position="113"/>
        <end position="132"/>
    </location>
</feature>